<evidence type="ECO:0000313" key="3">
    <source>
        <dbReference type="Proteomes" id="UP001500902"/>
    </source>
</evidence>
<feature type="compositionally biased region" description="Basic residues" evidence="1">
    <location>
        <begin position="1"/>
        <end position="10"/>
    </location>
</feature>
<evidence type="ECO:0000313" key="2">
    <source>
        <dbReference type="EMBL" id="GAA3658427.1"/>
    </source>
</evidence>
<comment type="caution">
    <text evidence="2">The sequence shown here is derived from an EMBL/GenBank/DDBJ whole genome shotgun (WGS) entry which is preliminary data.</text>
</comment>
<accession>A0ABP7BGH7</accession>
<name>A0ABP7BGH7_9ACTN</name>
<reference evidence="3" key="1">
    <citation type="journal article" date="2019" name="Int. J. Syst. Evol. Microbiol.">
        <title>The Global Catalogue of Microorganisms (GCM) 10K type strain sequencing project: providing services to taxonomists for standard genome sequencing and annotation.</title>
        <authorList>
            <consortium name="The Broad Institute Genomics Platform"/>
            <consortium name="The Broad Institute Genome Sequencing Center for Infectious Disease"/>
            <person name="Wu L."/>
            <person name="Ma J."/>
        </authorList>
    </citation>
    <scope>NUCLEOTIDE SEQUENCE [LARGE SCALE GENOMIC DNA]</scope>
    <source>
        <strain evidence="3">JCM 16904</strain>
    </source>
</reference>
<gene>
    <name evidence="2" type="ORF">GCM10022224_022280</name>
</gene>
<protein>
    <submittedName>
        <fullName evidence="2">Uncharacterized protein</fullName>
    </submittedName>
</protein>
<dbReference type="EMBL" id="BAAAZP010000036">
    <property type="protein sequence ID" value="GAA3658427.1"/>
    <property type="molecule type" value="Genomic_DNA"/>
</dbReference>
<dbReference type="Proteomes" id="UP001500902">
    <property type="component" value="Unassembled WGS sequence"/>
</dbReference>
<keyword evidence="3" id="KW-1185">Reference proteome</keyword>
<feature type="region of interest" description="Disordered" evidence="1">
    <location>
        <begin position="1"/>
        <end position="38"/>
    </location>
</feature>
<evidence type="ECO:0000256" key="1">
    <source>
        <dbReference type="SAM" id="MobiDB-lite"/>
    </source>
</evidence>
<organism evidence="2 3">
    <name type="scientific">Nonomuraea antimicrobica</name>
    <dbReference type="NCBI Taxonomy" id="561173"/>
    <lineage>
        <taxon>Bacteria</taxon>
        <taxon>Bacillati</taxon>
        <taxon>Actinomycetota</taxon>
        <taxon>Actinomycetes</taxon>
        <taxon>Streptosporangiales</taxon>
        <taxon>Streptosporangiaceae</taxon>
        <taxon>Nonomuraea</taxon>
    </lineage>
</organism>
<sequence>MHGRHIRHSGIGRPGLRRPPASGPTRHPGAAREPAVPGSYPYAMRQWRGPDGILVEAIILDDRPLLRVSHRVDDRTYLRAYCSTVSELADHGVDLAELVEDTPLDHL</sequence>
<proteinExistence type="predicted"/>